<dbReference type="InterPro" id="IPR010982">
    <property type="entry name" value="Lambda_DNA-bd_dom_sf"/>
</dbReference>
<dbReference type="SUPFAM" id="SSF47413">
    <property type="entry name" value="lambda repressor-like DNA-binding domains"/>
    <property type="match status" value="1"/>
</dbReference>
<reference evidence="2 3" key="1">
    <citation type="submission" date="2020-07" db="EMBL/GenBank/DDBJ databases">
        <title>Thermoactinomyces phylogeny.</title>
        <authorList>
            <person name="Dunlap C."/>
        </authorList>
    </citation>
    <scope>NUCLEOTIDE SEQUENCE [LARGE SCALE GENOMIC DNA]</scope>
    <source>
        <strain evidence="2 3">AMNI-1</strain>
    </source>
</reference>
<gene>
    <name evidence="2" type="ORF">H2C83_14620</name>
</gene>
<dbReference type="InterPro" id="IPR011990">
    <property type="entry name" value="TPR-like_helical_dom_sf"/>
</dbReference>
<keyword evidence="3" id="KW-1185">Reference proteome</keyword>
<dbReference type="SMART" id="SM00530">
    <property type="entry name" value="HTH_XRE"/>
    <property type="match status" value="1"/>
</dbReference>
<dbReference type="Gene3D" id="1.10.260.40">
    <property type="entry name" value="lambda repressor-like DNA-binding domains"/>
    <property type="match status" value="1"/>
</dbReference>
<feature type="domain" description="HTH cro/C1-type" evidence="1">
    <location>
        <begin position="14"/>
        <end position="67"/>
    </location>
</feature>
<evidence type="ECO:0000313" key="3">
    <source>
        <dbReference type="Proteomes" id="UP000538292"/>
    </source>
</evidence>
<proteinExistence type="predicted"/>
<dbReference type="CDD" id="cd00093">
    <property type="entry name" value="HTH_XRE"/>
    <property type="match status" value="1"/>
</dbReference>
<dbReference type="InterPro" id="IPR019734">
    <property type="entry name" value="TPR_rpt"/>
</dbReference>
<dbReference type="Proteomes" id="UP000538292">
    <property type="component" value="Unassembled WGS sequence"/>
</dbReference>
<dbReference type="RefSeq" id="WP_181741989.1">
    <property type="nucleotide sequence ID" value="NZ_JACEOL010000055.1"/>
</dbReference>
<evidence type="ECO:0000259" key="1">
    <source>
        <dbReference type="PROSITE" id="PS50943"/>
    </source>
</evidence>
<dbReference type="InterPro" id="IPR001387">
    <property type="entry name" value="Cro/C1-type_HTH"/>
</dbReference>
<dbReference type="SMART" id="SM00028">
    <property type="entry name" value="TPR"/>
    <property type="match status" value="2"/>
</dbReference>
<sequence>MFAGVNECIARYIIRRTRKEKGLRQEDAADKTISYGTISNIERGSKKVDEETVRKYLRKLGLTETRVINLARQEEEEIEFLMTQLDAIESMLNHNKAEKPIQLLKAIGIERYHPLAPYYTYLEGRCFQLKRKWKKAEKHYKFAIRLRNQYNLPLKGNIASKCYNELGICFFLQNHMEKALSYIEKGLNAYNDKEDGEQIIFALNSNKVFYLMNSGQYENAKQVLNELWSAIPEIENKNTALTCIDTTH</sequence>
<dbReference type="PROSITE" id="PS50943">
    <property type="entry name" value="HTH_CROC1"/>
    <property type="match status" value="1"/>
</dbReference>
<dbReference type="Pfam" id="PF01381">
    <property type="entry name" value="HTH_3"/>
    <property type="match status" value="1"/>
</dbReference>
<dbReference type="AlphaFoldDB" id="A0A7W2ASK1"/>
<dbReference type="GO" id="GO:0003677">
    <property type="term" value="F:DNA binding"/>
    <property type="evidence" value="ECO:0007669"/>
    <property type="project" value="InterPro"/>
</dbReference>
<dbReference type="EMBL" id="JACEOL010000055">
    <property type="protein sequence ID" value="MBA4603517.1"/>
    <property type="molecule type" value="Genomic_DNA"/>
</dbReference>
<name>A0A7W2ASK1_9BACL</name>
<comment type="caution">
    <text evidence="2">The sequence shown here is derived from an EMBL/GenBank/DDBJ whole genome shotgun (WGS) entry which is preliminary data.</text>
</comment>
<dbReference type="Gene3D" id="1.25.40.10">
    <property type="entry name" value="Tetratricopeptide repeat domain"/>
    <property type="match status" value="1"/>
</dbReference>
<accession>A0A7W2ASK1</accession>
<dbReference type="SUPFAM" id="SSF48452">
    <property type="entry name" value="TPR-like"/>
    <property type="match status" value="1"/>
</dbReference>
<evidence type="ECO:0000313" key="2">
    <source>
        <dbReference type="EMBL" id="MBA4603517.1"/>
    </source>
</evidence>
<protein>
    <submittedName>
        <fullName evidence="2">Helix-turn-helix domain-containing protein</fullName>
    </submittedName>
</protein>
<organism evidence="2 3">
    <name type="scientific">Thermoactinomyces mirandus</name>
    <dbReference type="NCBI Taxonomy" id="2756294"/>
    <lineage>
        <taxon>Bacteria</taxon>
        <taxon>Bacillati</taxon>
        <taxon>Bacillota</taxon>
        <taxon>Bacilli</taxon>
        <taxon>Bacillales</taxon>
        <taxon>Thermoactinomycetaceae</taxon>
        <taxon>Thermoactinomyces</taxon>
    </lineage>
</organism>